<gene>
    <name evidence="3" type="ORF">FGG08_004087</name>
</gene>
<dbReference type="Gene3D" id="3.40.50.1820">
    <property type="entry name" value="alpha/beta hydrolase"/>
    <property type="match status" value="1"/>
</dbReference>
<dbReference type="OrthoDB" id="408631at2759"/>
<organism evidence="3 4">
    <name type="scientific">Glutinoglossum americanum</name>
    <dbReference type="NCBI Taxonomy" id="1670608"/>
    <lineage>
        <taxon>Eukaryota</taxon>
        <taxon>Fungi</taxon>
        <taxon>Dikarya</taxon>
        <taxon>Ascomycota</taxon>
        <taxon>Pezizomycotina</taxon>
        <taxon>Geoglossomycetes</taxon>
        <taxon>Geoglossales</taxon>
        <taxon>Geoglossaceae</taxon>
        <taxon>Glutinoglossum</taxon>
    </lineage>
</organism>
<comment type="caution">
    <text evidence="3">The sequence shown here is derived from an EMBL/GenBank/DDBJ whole genome shotgun (WGS) entry which is preliminary data.</text>
</comment>
<sequence length="406" mass="45044">MGDLDDTPGFSLGLEEWVNVIRRGALFQLPSDLGGLSLQTSHLADLRNSQNLEVEGKGLLQEQRSSPSTPTPLGLDIHELSIPVSTNLQNQTSAVWTGEKIQARVYTPKPRKSRLGPYPLVVYFRGIGGWVIGDLETEDETCRQIASLSQSVVVNVGYRKAPMFKYPTPLQDCWDAMKWIAENAASHLQADLRTRGFIVGGTSSGALLATAIAIQSRDKGLSPPLTGQILRCPLTIHPGAISRLPDGLPSLTTKVNYPVLSRELHEQFFALYDVPPEHWTSPLVSPLLSRDLSALPPAYIQICDLDPTRDEALRYELRLADSGVRTKSNVYAGMPHSFWTLPRIRGAADATRDLVLGIKWLEDMNGWDSGVREELEEWIKDASETEGEQIWRERKLCRLDGCGCFM</sequence>
<keyword evidence="1" id="KW-0378">Hydrolase</keyword>
<dbReference type="PANTHER" id="PTHR48081">
    <property type="entry name" value="AB HYDROLASE SUPERFAMILY PROTEIN C4A8.06C"/>
    <property type="match status" value="1"/>
</dbReference>
<name>A0A9P8KXH1_9PEZI</name>
<dbReference type="InterPro" id="IPR029058">
    <property type="entry name" value="AB_hydrolase_fold"/>
</dbReference>
<evidence type="ECO:0000259" key="2">
    <source>
        <dbReference type="Pfam" id="PF07859"/>
    </source>
</evidence>
<dbReference type="Pfam" id="PF07859">
    <property type="entry name" value="Abhydrolase_3"/>
    <property type="match status" value="1"/>
</dbReference>
<evidence type="ECO:0000313" key="4">
    <source>
        <dbReference type="Proteomes" id="UP000698800"/>
    </source>
</evidence>
<dbReference type="EMBL" id="JAGHQL010000078">
    <property type="protein sequence ID" value="KAH0541477.1"/>
    <property type="molecule type" value="Genomic_DNA"/>
</dbReference>
<dbReference type="SUPFAM" id="SSF53474">
    <property type="entry name" value="alpha/beta-Hydrolases"/>
    <property type="match status" value="1"/>
</dbReference>
<keyword evidence="4" id="KW-1185">Reference proteome</keyword>
<dbReference type="PANTHER" id="PTHR48081:SF8">
    <property type="entry name" value="ALPHA_BETA HYDROLASE FOLD-3 DOMAIN-CONTAINING PROTEIN-RELATED"/>
    <property type="match status" value="1"/>
</dbReference>
<dbReference type="GO" id="GO:0016787">
    <property type="term" value="F:hydrolase activity"/>
    <property type="evidence" value="ECO:0007669"/>
    <property type="project" value="UniProtKB-KW"/>
</dbReference>
<protein>
    <recommendedName>
        <fullName evidence="2">Alpha/beta hydrolase fold-3 domain-containing protein</fullName>
    </recommendedName>
</protein>
<evidence type="ECO:0000313" key="3">
    <source>
        <dbReference type="EMBL" id="KAH0541477.1"/>
    </source>
</evidence>
<dbReference type="AlphaFoldDB" id="A0A9P8KXH1"/>
<evidence type="ECO:0000256" key="1">
    <source>
        <dbReference type="ARBA" id="ARBA00022801"/>
    </source>
</evidence>
<dbReference type="Proteomes" id="UP000698800">
    <property type="component" value="Unassembled WGS sequence"/>
</dbReference>
<feature type="domain" description="Alpha/beta hydrolase fold-3" evidence="2">
    <location>
        <begin position="121"/>
        <end position="339"/>
    </location>
</feature>
<reference evidence="3" key="1">
    <citation type="submission" date="2021-03" db="EMBL/GenBank/DDBJ databases">
        <title>Comparative genomics and phylogenomic investigation of the class Geoglossomycetes provide insights into ecological specialization and systematics.</title>
        <authorList>
            <person name="Melie T."/>
            <person name="Pirro S."/>
            <person name="Miller A.N."/>
            <person name="Quandt A."/>
        </authorList>
    </citation>
    <scope>NUCLEOTIDE SEQUENCE</scope>
    <source>
        <strain evidence="3">GBOQ0MN5Z8</strain>
    </source>
</reference>
<dbReference type="InterPro" id="IPR050300">
    <property type="entry name" value="GDXG_lipolytic_enzyme"/>
</dbReference>
<dbReference type="InterPro" id="IPR013094">
    <property type="entry name" value="AB_hydrolase_3"/>
</dbReference>
<proteinExistence type="predicted"/>
<accession>A0A9P8KXH1</accession>